<evidence type="ECO:0000313" key="1">
    <source>
        <dbReference type="EMBL" id="KAI5678580.1"/>
    </source>
</evidence>
<gene>
    <name evidence="1" type="ORF">M9H77_09530</name>
</gene>
<keyword evidence="2" id="KW-1185">Reference proteome</keyword>
<reference evidence="2" key="1">
    <citation type="journal article" date="2023" name="Nat. Plants">
        <title>Single-cell RNA sequencing provides a high-resolution roadmap for understanding the multicellular compartmentation of specialized metabolism.</title>
        <authorList>
            <person name="Sun S."/>
            <person name="Shen X."/>
            <person name="Li Y."/>
            <person name="Li Y."/>
            <person name="Wang S."/>
            <person name="Li R."/>
            <person name="Zhang H."/>
            <person name="Shen G."/>
            <person name="Guo B."/>
            <person name="Wei J."/>
            <person name="Xu J."/>
            <person name="St-Pierre B."/>
            <person name="Chen S."/>
            <person name="Sun C."/>
        </authorList>
    </citation>
    <scope>NUCLEOTIDE SEQUENCE [LARGE SCALE GENOMIC DNA]</scope>
</reference>
<organism evidence="1 2">
    <name type="scientific">Catharanthus roseus</name>
    <name type="common">Madagascar periwinkle</name>
    <name type="synonym">Vinca rosea</name>
    <dbReference type="NCBI Taxonomy" id="4058"/>
    <lineage>
        <taxon>Eukaryota</taxon>
        <taxon>Viridiplantae</taxon>
        <taxon>Streptophyta</taxon>
        <taxon>Embryophyta</taxon>
        <taxon>Tracheophyta</taxon>
        <taxon>Spermatophyta</taxon>
        <taxon>Magnoliopsida</taxon>
        <taxon>eudicotyledons</taxon>
        <taxon>Gunneridae</taxon>
        <taxon>Pentapetalae</taxon>
        <taxon>asterids</taxon>
        <taxon>lamiids</taxon>
        <taxon>Gentianales</taxon>
        <taxon>Apocynaceae</taxon>
        <taxon>Rauvolfioideae</taxon>
        <taxon>Vinceae</taxon>
        <taxon>Catharanthinae</taxon>
        <taxon>Catharanthus</taxon>
    </lineage>
</organism>
<protein>
    <submittedName>
        <fullName evidence="1">Uncharacterized protein</fullName>
    </submittedName>
</protein>
<proteinExistence type="predicted"/>
<comment type="caution">
    <text evidence="1">The sequence shown here is derived from an EMBL/GenBank/DDBJ whole genome shotgun (WGS) entry which is preliminary data.</text>
</comment>
<accession>A0ACC0C105</accession>
<dbReference type="Proteomes" id="UP001060085">
    <property type="component" value="Linkage Group LG02"/>
</dbReference>
<dbReference type="EMBL" id="CM044702">
    <property type="protein sequence ID" value="KAI5678580.1"/>
    <property type="molecule type" value="Genomic_DNA"/>
</dbReference>
<sequence>MALSEPEAAADFAQPPASEFLHSSACEISSINQPPLLQFFSASISTAAACFSCWFQLLQLLQHLSPLTAASISDSACAAASPLSKLLPSIPDFCSKFPTAAAHHCGFSYLEGVYLYKKINSISPLTPRNDTVTARPSTRPVLSVTTPKSSSPLRTPSRTI</sequence>
<evidence type="ECO:0000313" key="2">
    <source>
        <dbReference type="Proteomes" id="UP001060085"/>
    </source>
</evidence>
<name>A0ACC0C105_CATRO</name>